<evidence type="ECO:0000256" key="4">
    <source>
        <dbReference type="PROSITE-ProRule" id="PRU00708"/>
    </source>
</evidence>
<proteinExistence type="inferred from homology"/>
<dbReference type="InterPro" id="IPR046848">
    <property type="entry name" value="E_motif"/>
</dbReference>
<keyword evidence="3" id="KW-0809">Transit peptide</keyword>
<accession>A0A1U7YZG7</accession>
<dbReference type="InterPro" id="IPR002885">
    <property type="entry name" value="PPR_rpt"/>
</dbReference>
<dbReference type="FunFam" id="1.25.40.10:FF:000227">
    <property type="entry name" value="Pentatricopeptide repeat-containing protein At3g13880"/>
    <property type="match status" value="1"/>
</dbReference>
<dbReference type="RefSeq" id="XP_010246065.2">
    <property type="nucleotide sequence ID" value="XM_010247763.2"/>
</dbReference>
<comment type="similarity">
    <text evidence="1">Belongs to the PPR family. PCMP-H subfamily.</text>
</comment>
<evidence type="ECO:0000313" key="8">
    <source>
        <dbReference type="RefSeq" id="XP_010246065.2"/>
    </source>
</evidence>
<sequence length="622" mass="70052">MRTPLWRFWDFSNYFSFNSRCLSVMASCPSEAPNFKSHIWCGAIMTEVLDLQELLLSCVKNKSARNGKICHGKVIHYGLQRDVLTSNILINMYSKCGLVDFARNVFDRMPERSIVSWNTIIGAYTQLGEEEEALKLFMQMQREGTTPSVFTLSSILCACATKLAICETKQLHALALKSALIANVFVGTAVLDVYAKCKLIKDACNVFDGMPERSAVTWSSMVAGYVQNNLYEEALVLFHRAQKMGMEQSQFTLSAALSACASLASVIEGTQVHAVIIRIGFVSNIFVAASLINMYAKCGSIEEAYFIFSGVDVKNVVVWNAMISGFARHAQLMEAMILFEKMHQMGAYPNEITYVSILSACSHVGLVEQGRTYFDLMMRDKNVEPNVLHYSCMVDLLGRAGLIHESWDLIKSMPFDATASMWGSLLASCRNRGNFELAQIAAERLFEIEPQNAGNHVLLSNTFAANKRWEEVARTRKHLKDSGIKKEMGKSWIEVKDKVHTFIVGEGSHPRIAEIYAKLEDLADDMKKLDYKIEMAHDLHDVEEDQKEDLLKHHSEKLALAFGLIILPPGAHIRIKKNLRICGDCHSFMKLASRITRRNIIVRDTNRFHHFSGGSCSCRDFW</sequence>
<evidence type="ECO:0000256" key="1">
    <source>
        <dbReference type="ARBA" id="ARBA00006643"/>
    </source>
</evidence>
<dbReference type="NCBIfam" id="TIGR00756">
    <property type="entry name" value="PPR"/>
    <property type="match status" value="5"/>
</dbReference>
<evidence type="ECO:0000256" key="2">
    <source>
        <dbReference type="ARBA" id="ARBA00022737"/>
    </source>
</evidence>
<dbReference type="KEGG" id="nnu:104589426"/>
<dbReference type="InterPro" id="IPR032867">
    <property type="entry name" value="DYW_dom"/>
</dbReference>
<keyword evidence="6" id="KW-1185">Reference proteome</keyword>
<feature type="repeat" description="PPR" evidence="4">
    <location>
        <begin position="214"/>
        <end position="248"/>
    </location>
</feature>
<dbReference type="Pfam" id="PF01535">
    <property type="entry name" value="PPR"/>
    <property type="match status" value="4"/>
</dbReference>
<evidence type="ECO:0000313" key="6">
    <source>
        <dbReference type="Proteomes" id="UP000189703"/>
    </source>
</evidence>
<feature type="domain" description="DYW" evidence="5">
    <location>
        <begin position="531"/>
        <end position="622"/>
    </location>
</feature>
<evidence type="ECO:0000313" key="9">
    <source>
        <dbReference type="RefSeq" id="XP_019051886.1"/>
    </source>
</evidence>
<dbReference type="Proteomes" id="UP000189703">
    <property type="component" value="Unplaced"/>
</dbReference>
<dbReference type="RefSeq" id="XP_019051886.1">
    <property type="nucleotide sequence ID" value="XM_019196341.1"/>
</dbReference>
<evidence type="ECO:0000313" key="7">
    <source>
        <dbReference type="RefSeq" id="XP_010246056.2"/>
    </source>
</evidence>
<protein>
    <submittedName>
        <fullName evidence="7 8">Pentatricopeptide repeat-containing protein At5g04780</fullName>
    </submittedName>
</protein>
<dbReference type="InterPro" id="IPR011990">
    <property type="entry name" value="TPR-like_helical_dom_sf"/>
</dbReference>
<dbReference type="Pfam" id="PF20430">
    <property type="entry name" value="Eplus_motif"/>
    <property type="match status" value="1"/>
</dbReference>
<dbReference type="GO" id="GO:0003723">
    <property type="term" value="F:RNA binding"/>
    <property type="evidence" value="ECO:0007669"/>
    <property type="project" value="InterPro"/>
</dbReference>
<evidence type="ECO:0000259" key="5">
    <source>
        <dbReference type="Pfam" id="PF14432"/>
    </source>
</evidence>
<dbReference type="FunFam" id="1.25.40.10:FF:000488">
    <property type="entry name" value="Pentatricopeptide repeat-containing protein, mitochondrial"/>
    <property type="match status" value="1"/>
</dbReference>
<feature type="repeat" description="PPR" evidence="4">
    <location>
        <begin position="315"/>
        <end position="349"/>
    </location>
</feature>
<dbReference type="FunFam" id="1.25.40.10:FF:000144">
    <property type="entry name" value="Pentatricopeptide repeat-containing protein, mitochondrial"/>
    <property type="match status" value="1"/>
</dbReference>
<dbReference type="eggNOG" id="KOG4197">
    <property type="taxonomic scope" value="Eukaryota"/>
</dbReference>
<feature type="repeat" description="PPR" evidence="4">
    <location>
        <begin position="82"/>
        <end position="112"/>
    </location>
</feature>
<dbReference type="RefSeq" id="XP_010246056.2">
    <property type="nucleotide sequence ID" value="XM_010247754.2"/>
</dbReference>
<dbReference type="InterPro" id="IPR046849">
    <property type="entry name" value="E2_motif"/>
</dbReference>
<evidence type="ECO:0000256" key="3">
    <source>
        <dbReference type="ARBA" id="ARBA00022946"/>
    </source>
</evidence>
<reference evidence="7 8" key="1">
    <citation type="submission" date="2025-04" db="UniProtKB">
        <authorList>
            <consortium name="RefSeq"/>
        </authorList>
    </citation>
    <scope>IDENTIFICATION</scope>
</reference>
<dbReference type="AlphaFoldDB" id="A0A1U7YZG7"/>
<dbReference type="GO" id="GO:0008270">
    <property type="term" value="F:zinc ion binding"/>
    <property type="evidence" value="ECO:0007669"/>
    <property type="project" value="InterPro"/>
</dbReference>
<dbReference type="OrthoDB" id="1877836at2759"/>
<dbReference type="OMA" id="QLCAKTR"/>
<dbReference type="GO" id="GO:0009451">
    <property type="term" value="P:RNA modification"/>
    <property type="evidence" value="ECO:0000318"/>
    <property type="project" value="GO_Central"/>
</dbReference>
<dbReference type="SUPFAM" id="SSF48452">
    <property type="entry name" value="TPR-like"/>
    <property type="match status" value="1"/>
</dbReference>
<dbReference type="PROSITE" id="PS51375">
    <property type="entry name" value="PPR"/>
    <property type="match status" value="5"/>
</dbReference>
<dbReference type="PANTHER" id="PTHR47926:SF542">
    <property type="entry name" value="PENTATRICOPEPTIDE REPEAT-CONTAINING PROTEIN"/>
    <property type="match status" value="1"/>
</dbReference>
<dbReference type="PANTHER" id="PTHR47926">
    <property type="entry name" value="PENTATRICOPEPTIDE REPEAT-CONTAINING PROTEIN"/>
    <property type="match status" value="1"/>
</dbReference>
<dbReference type="Pfam" id="PF13041">
    <property type="entry name" value="PPR_2"/>
    <property type="match status" value="2"/>
</dbReference>
<dbReference type="Pfam" id="PF14432">
    <property type="entry name" value="DYW_deaminase"/>
    <property type="match status" value="1"/>
</dbReference>
<dbReference type="GeneID" id="104589426"/>
<organism evidence="6 7">
    <name type="scientific">Nelumbo nucifera</name>
    <name type="common">Sacred lotus</name>
    <dbReference type="NCBI Taxonomy" id="4432"/>
    <lineage>
        <taxon>Eukaryota</taxon>
        <taxon>Viridiplantae</taxon>
        <taxon>Streptophyta</taxon>
        <taxon>Embryophyta</taxon>
        <taxon>Tracheophyta</taxon>
        <taxon>Spermatophyta</taxon>
        <taxon>Magnoliopsida</taxon>
        <taxon>Proteales</taxon>
        <taxon>Nelumbonaceae</taxon>
        <taxon>Nelumbo</taxon>
    </lineage>
</organism>
<feature type="repeat" description="PPR" evidence="4">
    <location>
        <begin position="113"/>
        <end position="147"/>
    </location>
</feature>
<dbReference type="Gene3D" id="1.25.40.10">
    <property type="entry name" value="Tetratricopeptide repeat domain"/>
    <property type="match status" value="4"/>
</dbReference>
<dbReference type="Pfam" id="PF20431">
    <property type="entry name" value="E_motif"/>
    <property type="match status" value="1"/>
</dbReference>
<feature type="repeat" description="PPR" evidence="4">
    <location>
        <begin position="350"/>
        <end position="385"/>
    </location>
</feature>
<gene>
    <name evidence="7 8 9" type="primary">LOC104589426</name>
</gene>
<name>A0A1U7YZG7_NELNU</name>
<keyword evidence="2" id="KW-0677">Repeat</keyword>
<dbReference type="InterPro" id="IPR046960">
    <property type="entry name" value="PPR_At4g14850-like_plant"/>
</dbReference>
<dbReference type="FunFam" id="1.25.40.10:FF:000366">
    <property type="entry name" value="Pentatricopeptide (PPR) repeat-containing protein"/>
    <property type="match status" value="1"/>
</dbReference>